<dbReference type="KEGG" id="ani:ANIA_00483"/>
<dbReference type="GeneID" id="2876262"/>
<evidence type="ECO:0000313" key="3">
    <source>
        <dbReference type="Proteomes" id="UP000000560"/>
    </source>
</evidence>
<dbReference type="InParanoid" id="Q5BG48"/>
<feature type="compositionally biased region" description="Polar residues" evidence="1">
    <location>
        <begin position="67"/>
        <end position="85"/>
    </location>
</feature>
<feature type="region of interest" description="Disordered" evidence="1">
    <location>
        <begin position="32"/>
        <end position="115"/>
    </location>
</feature>
<feature type="compositionally biased region" description="Polar residues" evidence="1">
    <location>
        <begin position="36"/>
        <end position="56"/>
    </location>
</feature>
<sequence length="115" mass="12820">MYALVINSFKATPAVRRILPCASFHSQYNKLHAPQGQPQVHSTAQVDQFYMSSSFPDDSEMPPVMTQRRTSVHATSQWRQESATDSEADVKADRGEASPEDTYPGAETEPTLDEM</sequence>
<dbReference type="HOGENOM" id="CLU_2108986_0_0_1"/>
<dbReference type="OrthoDB" id="4343031at2759"/>
<dbReference type="Proteomes" id="UP000000560">
    <property type="component" value="Chromosome VIII"/>
</dbReference>
<dbReference type="EMBL" id="BN001308">
    <property type="protein sequence ID" value="CBF89397.1"/>
    <property type="molecule type" value="Genomic_DNA"/>
</dbReference>
<dbReference type="AlphaFoldDB" id="Q5BG48"/>
<protein>
    <submittedName>
        <fullName evidence="2">Uncharacterized protein</fullName>
    </submittedName>
</protein>
<evidence type="ECO:0000256" key="1">
    <source>
        <dbReference type="SAM" id="MobiDB-lite"/>
    </source>
</evidence>
<name>Q5BG48_EMENI</name>
<proteinExistence type="predicted"/>
<accession>C8VSZ8</accession>
<dbReference type="OMA" id="IHATSQW"/>
<dbReference type="VEuPathDB" id="FungiDB:AN0483"/>
<reference evidence="3" key="1">
    <citation type="journal article" date="2005" name="Nature">
        <title>Sequencing of Aspergillus nidulans and comparative analysis with A. fumigatus and A. oryzae.</title>
        <authorList>
            <person name="Galagan J.E."/>
            <person name="Calvo S.E."/>
            <person name="Cuomo C."/>
            <person name="Ma L.J."/>
            <person name="Wortman J.R."/>
            <person name="Batzoglou S."/>
            <person name="Lee S.I."/>
            <person name="Basturkmen M."/>
            <person name="Spevak C.C."/>
            <person name="Clutterbuck J."/>
            <person name="Kapitonov V."/>
            <person name="Jurka J."/>
            <person name="Scazzocchio C."/>
            <person name="Farman M."/>
            <person name="Butler J."/>
            <person name="Purcell S."/>
            <person name="Harris S."/>
            <person name="Braus G.H."/>
            <person name="Draht O."/>
            <person name="Busch S."/>
            <person name="D'Enfert C."/>
            <person name="Bouchier C."/>
            <person name="Goldman G.H."/>
            <person name="Bell-Pedersen D."/>
            <person name="Griffiths-Jones S."/>
            <person name="Doonan J.H."/>
            <person name="Yu J."/>
            <person name="Vienken K."/>
            <person name="Pain A."/>
            <person name="Freitag M."/>
            <person name="Selker E.U."/>
            <person name="Archer D.B."/>
            <person name="Penalva M.A."/>
            <person name="Oakley B.R."/>
            <person name="Momany M."/>
            <person name="Tanaka T."/>
            <person name="Kumagai T."/>
            <person name="Asai K."/>
            <person name="Machida M."/>
            <person name="Nierman W.C."/>
            <person name="Denning D.W."/>
            <person name="Caddick M."/>
            <person name="Hynes M."/>
            <person name="Paoletti M."/>
            <person name="Fischer R."/>
            <person name="Miller B."/>
            <person name="Dyer P."/>
            <person name="Sachs M.S."/>
            <person name="Osmani S.A."/>
            <person name="Birren B.W."/>
        </authorList>
    </citation>
    <scope>NUCLEOTIDE SEQUENCE [LARGE SCALE GENOMIC DNA]</scope>
    <source>
        <strain evidence="3">FGSC A4 / ATCC 38163 / CBS 112.46 / NRRL 194 / M139</strain>
    </source>
</reference>
<reference evidence="3" key="2">
    <citation type="journal article" date="2009" name="Fungal Genet. Biol.">
        <title>The 2008 update of the Aspergillus nidulans genome annotation: a community effort.</title>
        <authorList>
            <person name="Wortman J.R."/>
            <person name="Gilsenan J.M."/>
            <person name="Joardar V."/>
            <person name="Deegan J."/>
            <person name="Clutterbuck J."/>
            <person name="Andersen M.R."/>
            <person name="Archer D."/>
            <person name="Bencina M."/>
            <person name="Braus G."/>
            <person name="Coutinho P."/>
            <person name="von Dohren H."/>
            <person name="Doonan J."/>
            <person name="Driessen A.J."/>
            <person name="Durek P."/>
            <person name="Espeso E."/>
            <person name="Fekete E."/>
            <person name="Flipphi M."/>
            <person name="Estrada C.G."/>
            <person name="Geysens S."/>
            <person name="Goldman G."/>
            <person name="de Groot P.W."/>
            <person name="Hansen K."/>
            <person name="Harris S.D."/>
            <person name="Heinekamp T."/>
            <person name="Helmstaedt K."/>
            <person name="Henrissat B."/>
            <person name="Hofmann G."/>
            <person name="Homan T."/>
            <person name="Horio T."/>
            <person name="Horiuchi H."/>
            <person name="James S."/>
            <person name="Jones M."/>
            <person name="Karaffa L."/>
            <person name="Karanyi Z."/>
            <person name="Kato M."/>
            <person name="Keller N."/>
            <person name="Kelly D.E."/>
            <person name="Kiel J.A."/>
            <person name="Kim J.M."/>
            <person name="van der Klei I.J."/>
            <person name="Klis F.M."/>
            <person name="Kovalchuk A."/>
            <person name="Krasevec N."/>
            <person name="Kubicek C.P."/>
            <person name="Liu B."/>
            <person name="Maccabe A."/>
            <person name="Meyer V."/>
            <person name="Mirabito P."/>
            <person name="Miskei M."/>
            <person name="Mos M."/>
            <person name="Mullins J."/>
            <person name="Nelson D.R."/>
            <person name="Nielsen J."/>
            <person name="Oakley B.R."/>
            <person name="Osmani S.A."/>
            <person name="Pakula T."/>
            <person name="Paszewski A."/>
            <person name="Paulsen I."/>
            <person name="Pilsyk S."/>
            <person name="Pocsi I."/>
            <person name="Punt P.J."/>
            <person name="Ram A.F."/>
            <person name="Ren Q."/>
            <person name="Robellet X."/>
            <person name="Robson G."/>
            <person name="Seiboth B."/>
            <person name="van Solingen P."/>
            <person name="Specht T."/>
            <person name="Sun J."/>
            <person name="Taheri-Talesh N."/>
            <person name="Takeshita N."/>
            <person name="Ussery D."/>
            <person name="vanKuyk P.A."/>
            <person name="Visser H."/>
            <person name="van de Vondervoort P.J."/>
            <person name="de Vries R.P."/>
            <person name="Walton J."/>
            <person name="Xiang X."/>
            <person name="Xiong Y."/>
            <person name="Zeng A.P."/>
            <person name="Brandt B.W."/>
            <person name="Cornell M.J."/>
            <person name="van den Hondel C.A."/>
            <person name="Visser J."/>
            <person name="Oliver S.G."/>
            <person name="Turner G."/>
        </authorList>
    </citation>
    <scope>GENOME REANNOTATION</scope>
    <source>
        <strain evidence="3">FGSC A4 / ATCC 38163 / CBS 112.46 / NRRL 194 / M139</strain>
    </source>
</reference>
<keyword evidence="3" id="KW-1185">Reference proteome</keyword>
<evidence type="ECO:0000313" key="2">
    <source>
        <dbReference type="EMBL" id="CBF89397.1"/>
    </source>
</evidence>
<dbReference type="RefSeq" id="XP_658087.1">
    <property type="nucleotide sequence ID" value="XM_652995.2"/>
</dbReference>
<accession>Q5BG48</accession>
<organism evidence="2 3">
    <name type="scientific">Emericella nidulans (strain FGSC A4 / ATCC 38163 / CBS 112.46 / NRRL 194 / M139)</name>
    <name type="common">Aspergillus nidulans</name>
    <dbReference type="NCBI Taxonomy" id="227321"/>
    <lineage>
        <taxon>Eukaryota</taxon>
        <taxon>Fungi</taxon>
        <taxon>Dikarya</taxon>
        <taxon>Ascomycota</taxon>
        <taxon>Pezizomycotina</taxon>
        <taxon>Eurotiomycetes</taxon>
        <taxon>Eurotiomycetidae</taxon>
        <taxon>Eurotiales</taxon>
        <taxon>Aspergillaceae</taxon>
        <taxon>Aspergillus</taxon>
        <taxon>Aspergillus subgen. Nidulantes</taxon>
    </lineage>
</organism>
<feature type="compositionally biased region" description="Basic and acidic residues" evidence="1">
    <location>
        <begin position="88"/>
        <end position="97"/>
    </location>
</feature>
<gene>
    <name evidence="2" type="ORF">ANIA_00483</name>
</gene>